<keyword evidence="3" id="KW-1185">Reference proteome</keyword>
<organism evidence="2 3">
    <name type="scientific">Nannocystis exedens</name>
    <dbReference type="NCBI Taxonomy" id="54"/>
    <lineage>
        <taxon>Bacteria</taxon>
        <taxon>Pseudomonadati</taxon>
        <taxon>Myxococcota</taxon>
        <taxon>Polyangia</taxon>
        <taxon>Nannocystales</taxon>
        <taxon>Nannocystaceae</taxon>
        <taxon>Nannocystis</taxon>
    </lineage>
</organism>
<dbReference type="Proteomes" id="UP000199400">
    <property type="component" value="Unassembled WGS sequence"/>
</dbReference>
<evidence type="ECO:0000313" key="3">
    <source>
        <dbReference type="Proteomes" id="UP000199400"/>
    </source>
</evidence>
<reference evidence="3" key="1">
    <citation type="submission" date="2016-10" db="EMBL/GenBank/DDBJ databases">
        <authorList>
            <person name="Varghese N."/>
            <person name="Submissions S."/>
        </authorList>
    </citation>
    <scope>NUCLEOTIDE SEQUENCE [LARGE SCALE GENOMIC DNA]</scope>
    <source>
        <strain evidence="3">ATCC 25963</strain>
    </source>
</reference>
<feature type="compositionally biased region" description="Low complexity" evidence="1">
    <location>
        <begin position="17"/>
        <end position="30"/>
    </location>
</feature>
<dbReference type="AlphaFoldDB" id="A0A1I2DYP3"/>
<evidence type="ECO:0000313" key="2">
    <source>
        <dbReference type="EMBL" id="SFE85745.1"/>
    </source>
</evidence>
<gene>
    <name evidence="2" type="ORF">SAMN02745121_05810</name>
</gene>
<name>A0A1I2DYP3_9BACT</name>
<feature type="region of interest" description="Disordered" evidence="1">
    <location>
        <begin position="16"/>
        <end position="54"/>
    </location>
</feature>
<dbReference type="STRING" id="54.SAMN02745121_05810"/>
<proteinExistence type="predicted"/>
<protein>
    <submittedName>
        <fullName evidence="2">Uncharacterized protein</fullName>
    </submittedName>
</protein>
<accession>A0A1I2DYP3</accession>
<sequence length="54" mass="5852">MPDALPLTHDLRVTAVPARADATSSTAARPLTRPRAHPHLAPQGRRHDHRGSDV</sequence>
<evidence type="ECO:0000256" key="1">
    <source>
        <dbReference type="SAM" id="MobiDB-lite"/>
    </source>
</evidence>
<dbReference type="EMBL" id="FOMX01000021">
    <property type="protein sequence ID" value="SFE85745.1"/>
    <property type="molecule type" value="Genomic_DNA"/>
</dbReference>
<feature type="compositionally biased region" description="Basic residues" evidence="1">
    <location>
        <begin position="32"/>
        <end position="54"/>
    </location>
</feature>